<keyword evidence="5" id="KW-0560">Oxidoreductase</keyword>
<keyword evidence="2" id="KW-0328">Glycosyltransferase</keyword>
<feature type="domain" description="Glycosyltransferase 2-like" evidence="4">
    <location>
        <begin position="7"/>
        <end position="162"/>
    </location>
</feature>
<dbReference type="RefSeq" id="WP_069661673.1">
    <property type="nucleotide sequence ID" value="NZ_JBHUJJ010000001.1"/>
</dbReference>
<protein>
    <submittedName>
        <fullName evidence="5">Ammonia monooxygenase</fullName>
    </submittedName>
</protein>
<keyword evidence="3" id="KW-0808">Transferase</keyword>
<keyword evidence="5" id="KW-0503">Monooxygenase</keyword>
<dbReference type="Proteomes" id="UP000095094">
    <property type="component" value="Unassembled WGS sequence"/>
</dbReference>
<evidence type="ECO:0000313" key="6">
    <source>
        <dbReference type="Proteomes" id="UP000095094"/>
    </source>
</evidence>
<dbReference type="Gene3D" id="3.90.550.10">
    <property type="entry name" value="Spore Coat Polysaccharide Biosynthesis Protein SpsA, Chain A"/>
    <property type="match status" value="1"/>
</dbReference>
<dbReference type="InterPro" id="IPR001173">
    <property type="entry name" value="Glyco_trans_2-like"/>
</dbReference>
<dbReference type="SUPFAM" id="SSF53448">
    <property type="entry name" value="Nucleotide-diphospho-sugar transferases"/>
    <property type="match status" value="1"/>
</dbReference>
<gene>
    <name evidence="5" type="ORF">BCR25_00630</name>
</gene>
<reference evidence="6" key="1">
    <citation type="submission" date="2016-09" db="EMBL/GenBank/DDBJ databases">
        <authorList>
            <person name="Gulvik C.A."/>
        </authorList>
    </citation>
    <scope>NUCLEOTIDE SEQUENCE [LARGE SCALE GENOMIC DNA]</scope>
    <source>
        <strain evidence="6">LMG 8895</strain>
    </source>
</reference>
<comment type="similarity">
    <text evidence="1">Belongs to the glycosyltransferase 2 family.</text>
</comment>
<evidence type="ECO:0000313" key="5">
    <source>
        <dbReference type="EMBL" id="OEG20363.1"/>
    </source>
</evidence>
<evidence type="ECO:0000256" key="1">
    <source>
        <dbReference type="ARBA" id="ARBA00006739"/>
    </source>
</evidence>
<dbReference type="Pfam" id="PF00535">
    <property type="entry name" value="Glycos_transf_2"/>
    <property type="match status" value="1"/>
</dbReference>
<keyword evidence="6" id="KW-1185">Reference proteome</keyword>
<dbReference type="InterPro" id="IPR050834">
    <property type="entry name" value="Glycosyltransf_2"/>
</dbReference>
<dbReference type="PANTHER" id="PTHR43685">
    <property type="entry name" value="GLYCOSYLTRANSFERASE"/>
    <property type="match status" value="1"/>
</dbReference>
<accession>A0A1E5H619</accession>
<dbReference type="InterPro" id="IPR029044">
    <property type="entry name" value="Nucleotide-diphossugar_trans"/>
</dbReference>
<evidence type="ECO:0000259" key="4">
    <source>
        <dbReference type="Pfam" id="PF00535"/>
    </source>
</evidence>
<dbReference type="OrthoDB" id="9815829at2"/>
<evidence type="ECO:0000256" key="2">
    <source>
        <dbReference type="ARBA" id="ARBA00022676"/>
    </source>
</evidence>
<organism evidence="5 6">
    <name type="scientific">Enterococcus termitis</name>
    <dbReference type="NCBI Taxonomy" id="332950"/>
    <lineage>
        <taxon>Bacteria</taxon>
        <taxon>Bacillati</taxon>
        <taxon>Bacillota</taxon>
        <taxon>Bacilli</taxon>
        <taxon>Lactobacillales</taxon>
        <taxon>Enterococcaceae</taxon>
        <taxon>Enterococcus</taxon>
    </lineage>
</organism>
<sequence>METIPVSVLLSVYKKEKPEYFTETLESTLAQTVQPDEILLVEDGPLTEELYERIQHYRDTLGDQLTVISLKENQGLGTALAIGVENCRNQLIARMDTDDIMVENRLEIQYAAFLENDDLAIVGSNIIEFEGTVDNVLAKKTMPLTNVEIRQFSKKRNPFNHMTVMYKKDAVLAVGNYQPLQGFEDYYLWVRLLKAGYQGCNLPDFLVYARTGAEMYNRRGGLNYLMPGLKARKIIYQEGLGGFTDFFSVSLVHTAICIMPTKLRGKFYKRMLRK</sequence>
<evidence type="ECO:0000256" key="3">
    <source>
        <dbReference type="ARBA" id="ARBA00022679"/>
    </source>
</evidence>
<proteinExistence type="inferred from homology"/>
<comment type="caution">
    <text evidence="5">The sequence shown here is derived from an EMBL/GenBank/DDBJ whole genome shotgun (WGS) entry which is preliminary data.</text>
</comment>
<dbReference type="GO" id="GO:0004497">
    <property type="term" value="F:monooxygenase activity"/>
    <property type="evidence" value="ECO:0007669"/>
    <property type="project" value="UniProtKB-KW"/>
</dbReference>
<name>A0A1E5H619_9ENTE</name>
<dbReference type="AlphaFoldDB" id="A0A1E5H619"/>
<dbReference type="EMBL" id="MIJY01000001">
    <property type="protein sequence ID" value="OEG20363.1"/>
    <property type="molecule type" value="Genomic_DNA"/>
</dbReference>
<dbReference type="GO" id="GO:0016757">
    <property type="term" value="F:glycosyltransferase activity"/>
    <property type="evidence" value="ECO:0007669"/>
    <property type="project" value="UniProtKB-KW"/>
</dbReference>
<dbReference type="PANTHER" id="PTHR43685:SF5">
    <property type="entry name" value="GLYCOSYLTRANSFERASE EPSE-RELATED"/>
    <property type="match status" value="1"/>
</dbReference>